<protein>
    <submittedName>
        <fullName evidence="1">Uncharacterized protein</fullName>
    </submittedName>
</protein>
<evidence type="ECO:0000313" key="2">
    <source>
        <dbReference type="Proteomes" id="UP000276542"/>
    </source>
</evidence>
<organism evidence="1 2">
    <name type="scientific">Nocardioides cavernaquae</name>
    <dbReference type="NCBI Taxonomy" id="2321396"/>
    <lineage>
        <taxon>Bacteria</taxon>
        <taxon>Bacillati</taxon>
        <taxon>Actinomycetota</taxon>
        <taxon>Actinomycetes</taxon>
        <taxon>Propionibacteriales</taxon>
        <taxon>Nocardioidaceae</taxon>
        <taxon>Nocardioides</taxon>
    </lineage>
</organism>
<keyword evidence="2" id="KW-1185">Reference proteome</keyword>
<gene>
    <name evidence="1" type="ORF">D4739_02905</name>
</gene>
<accession>A0A3A5HB68</accession>
<dbReference type="RefSeq" id="WP_120059171.1">
    <property type="nucleotide sequence ID" value="NZ_QYRP01000002.1"/>
</dbReference>
<proteinExistence type="predicted"/>
<dbReference type="Proteomes" id="UP000276542">
    <property type="component" value="Unassembled WGS sequence"/>
</dbReference>
<comment type="caution">
    <text evidence="1">The sequence shown here is derived from an EMBL/GenBank/DDBJ whole genome shotgun (WGS) entry which is preliminary data.</text>
</comment>
<dbReference type="AlphaFoldDB" id="A0A3A5HB68"/>
<dbReference type="EMBL" id="QYRP01000002">
    <property type="protein sequence ID" value="RJS45270.1"/>
    <property type="molecule type" value="Genomic_DNA"/>
</dbReference>
<dbReference type="OrthoDB" id="3787919at2"/>
<evidence type="ECO:0000313" key="1">
    <source>
        <dbReference type="EMBL" id="RJS45270.1"/>
    </source>
</evidence>
<sequence>MSTKAERRAARANVAAYHEEQLGRLVERLTDAIDRHRAAELGAFDVDEAAFQYSRAAKELWKFCNLGNVEIAARIIAEDPPTDWWDRGAPRQR</sequence>
<name>A0A3A5HB68_9ACTN</name>
<reference evidence="2" key="1">
    <citation type="submission" date="2018-09" db="EMBL/GenBank/DDBJ databases">
        <authorList>
            <person name="Zhu H."/>
        </authorList>
    </citation>
    <scope>NUCLEOTIDE SEQUENCE [LARGE SCALE GENOMIC DNA]</scope>
    <source>
        <strain evidence="2">K1W22B-1</strain>
    </source>
</reference>